<evidence type="ECO:0000259" key="3">
    <source>
        <dbReference type="Pfam" id="PF07539"/>
    </source>
</evidence>
<feature type="compositionally biased region" description="Basic residues" evidence="2">
    <location>
        <begin position="2775"/>
        <end position="2784"/>
    </location>
</feature>
<evidence type="ECO:0000256" key="1">
    <source>
        <dbReference type="PROSITE-ProRule" id="PRU00103"/>
    </source>
</evidence>
<feature type="compositionally biased region" description="Basic and acidic residues" evidence="2">
    <location>
        <begin position="2587"/>
        <end position="2596"/>
    </location>
</feature>
<feature type="region of interest" description="Disordered" evidence="2">
    <location>
        <begin position="2586"/>
        <end position="2608"/>
    </location>
</feature>
<name>T0SEE7_SAPDV</name>
<accession>T0SEE7</accession>
<evidence type="ECO:0000313" key="6">
    <source>
        <dbReference type="EMBL" id="EQC41287.1"/>
    </source>
</evidence>
<dbReference type="InterPro" id="IPR052575">
    <property type="entry name" value="SSU_processome_comp_20"/>
</dbReference>
<dbReference type="STRING" id="1156394.T0SEE7"/>
<feature type="region of interest" description="Disordered" evidence="2">
    <location>
        <begin position="1758"/>
        <end position="1780"/>
    </location>
</feature>
<dbReference type="OrthoDB" id="360653at2759"/>
<dbReference type="OMA" id="EGLMAMF"/>
<dbReference type="EMBL" id="JH767134">
    <property type="protein sequence ID" value="EQC41287.1"/>
    <property type="molecule type" value="Genomic_DNA"/>
</dbReference>
<dbReference type="InterPro" id="IPR057525">
    <property type="entry name" value="UTP20_C"/>
</dbReference>
<feature type="region of interest" description="Disordered" evidence="2">
    <location>
        <begin position="1153"/>
        <end position="1179"/>
    </location>
</feature>
<feature type="domain" description="U3 small nucleolar RNA-associated protein 20 N-terminal" evidence="3">
    <location>
        <begin position="922"/>
        <end position="1556"/>
    </location>
</feature>
<protein>
    <submittedName>
        <fullName evidence="6">Uncharacterized protein</fullName>
    </submittedName>
</protein>
<dbReference type="InterPro" id="IPR046523">
    <property type="entry name" value="UTP20_dom"/>
</dbReference>
<evidence type="ECO:0000313" key="7">
    <source>
        <dbReference type="Proteomes" id="UP000030762"/>
    </source>
</evidence>
<sequence length="2784" mass="311164">MTKGLNDSAATGSSKRFRFQKVKERVVGLQHELQLHAKTQTHSAYVLQANASTAPFHEELVLLGELYTNERFQTVFRQVRRITNSTPQLLHHLKTVVTTLETQLVEFPEDPDVMTPVLKLLVALAKDLGKEFYPYFPALFPSILAIITTVNPELTTEVFKTLAMLFKYLQPQLLADMQSVHKYYGLLLGHSKDYVREFAASVFCVLLRKVKAGKDFSDYIHSFFVALVRGDSDDMTHVLDGAARLFFAIMKNVQEQFHSRMPELLRLLLTSFAPSETFTDEQLATIFDVVRRTNDLMRKHTSVSHTEVIWTTLHNATQHAIRAHKEGPSAASALYLSRQADLVALWVAYKHGDLVGLGHKKVLYQTASSLVETSTYTTEMAPELHASTLNLLNTCVWSLHERFYPLLKSVYSVHPSSGTLLRHLREFTHKMLQAMPVTAVVEYLAPHVTTFAFGLIDSSLNEHLLFLSDVLSFLVRNAGEIPSGRMVVIRGDVVTVDLTKLRFVPADATPRFLQMASALFETTWSVDDHDAFVAHASRLRMALECLRQLVVPENEAAVMTERLRVSLAAALARGACSHTARVVLTLLHAKCLRVQANLESVAPTSAQLETYLDTYAASPFTLQALRALLKTMDLSQLPALSFHALFAKLQHNLRSPIQALRRETIELFGLHPALHYENTSENSLQGECEAVSLCLQLEVVCSKPTVETERDIIRMLERLKVIARAPQTPQIYVKLITAHMLGLNHVKFSTIWPHVAIVIQACVPLHFDAVWSTLCAELFYISSRTSSQSVASIESDDEAHSLREDLADDVSVEEGVNQAVTDIPTQHGLVWKTLEGFPNLVEQKSKVVVPIFCAFLRDQYYAIYKDDAEHVTPAALTELITSAAASRASNPKYASDDSLLTASLSSLSSPIVHAQLTTKGVREKLISFLHLFKRFTNFSGVYGSSLLWEFFYALLIKSDDHVSALSLECIYAYKPAYLMPYKTQLSQLTNSTTFREALTNFSVDKASGVVLAEHRGPFFPVLLRLLYAKFVSRKGSRSSKDSLATRRTTVLSFLVALETEELAYFLGLILRAFRVPVTLDVVPFEDRVRDVLAVMPDVSASKQVGFLKLLEDVIAHLGMKVTAFLPQILSVLTAILSAGDLGQIAKASTIAKEVDEDDEDVEMTDKPTEDDDEAPTTNEGLKRQTRMLVFRRLGEVVEQFDGVYDLNDCFTSLFSLCDSSIAHLPAAMRGAKKPSALLEWLTSIAQSSYTVRALPTDLVRTVISCLSTGLDSDDVTAYDMGVSADTLETLLKFLGGLLSADEASDAPHQMLLPHLTLVLQQFVVRFQSKTAKFMQEKHTGSSKRELTFLCRLAPHVQSNVQPDAADQLITLLLPFLTRSYRTSYADKENICDVVSGLVPCVTDPRKHVSFLSKLIAPGPNCIHERGPRLKLMDVFAAIEAHPAAAELQAMCGYLVGLNAMDPKRLEDVDFERRLSVFQVINSDQFASLAKEMTTLQPIISQYLYSMHDDEYSLRNAARAGLEGFTKLAASEKDVPNSTPFHVFENVVMPCVRYSLKGQIEEPRRGFIQLLSTVADAFEGHENPSLHGDLALLRNKEDPEVDFFYNMTHIQSHRRSRAIQRLRSSFANEKLPLSNTTVLNVIVPLLTHVIYENSNKSHEAMATDAAQCLGSAASLLSWSHYYGLIRNLLKQIPGRPECETTIVAAVCAIIDHFHFEGSVVCEGWDKVAAAAKSEDDDELPPTHIQQVMRDSLVPMLKSHLTKGERKKGKSKTNDKTTDGQSTATGDYVLRVPVALAIVKVLRRLPPRAFHAELPKLLIQVTKLQRSKDDSVRSSSRQTLVKIALELGPSYLLPIVSELEQSLSMGYMVHVLSYTLFAILEKVAESCYQETPAPLTSSGLAVASTPILSPLDECIPKILNILVRNLFGDVSEHRADKAEHKTKSKMKEARSCRSYDSFELVARCINFLPNPTIHVLLLPIVQTLESNRMNGKALLNVRNVLQRIALGLAKNKSVEQSHMYLYIFNMLTMCFDRIKYLQPGANDNKSVDEAGVSSWLVCDWVGDEKKKAKLTKRVQAWETFKIEAQARMTGYDRYAVTKTEMKNSGADEIMNFTVSLFYTMLRKEERTGLSFALLDPFVPFLLRCLAEIKHDESVVNALKCVSVLLNHPVPSLIAQLSTVVDRIFKIIQRAGAATKNEMTQTCYRALAVLIRERHEYVMSESQLRVLLSFLRQDLDEMDHQNATFALLKALLARRLVIPEVYDLMLRVGEMMVQSQVLNVRTNCAAMYLTFLLDYPLGDKRLNFHVRFIVNNLTFVYESGRISTLECLNALVKKLPSDLLDARAQFFLLPLVLRLVNDEAQVCRSLAADVISHLFQRVSAKTFGACLATMEPWWSASDAKLQCAAAHVSSLVVVARPDLAKKTLVAPLLSQIASLLTNATAHMGELDEDEIQELTWEPVYLTLLCLEKVLRSLSPSLEAWLFENASCLDTVVALMAYPHAWVRLAATRFLSAYAAKRSASTLTFVAESDKDGGAYLKTPGKLFQLAHMACKQLESDHLAADLASEVVTLLLFILRALRSFPEIGQTVVATKEEETTTHSEDDEDDEEAKPTTTPVAWLFTRLSFLARGFDIALRKTSVYNFFAGVAVQEDAAFLETVLLQMLNPLYRDTSADDVESDSAETKNVKNVAREVLQLLESKVESQPFLTTYTHVQKKVTEFRDRRKLKRKIEVVADPEVAAKRKLAKNLQKQNSKQLKKRKIGELKGSQNKAQKVAAAQERRKKARPGHS</sequence>
<feature type="domain" description="U3 small nucleolar RNA-associated protein 20" evidence="4">
    <location>
        <begin position="1785"/>
        <end position="2023"/>
    </location>
</feature>
<dbReference type="Gene3D" id="1.25.10.10">
    <property type="entry name" value="Leucine-rich Repeat Variant"/>
    <property type="match status" value="2"/>
</dbReference>
<dbReference type="SUPFAM" id="SSF48371">
    <property type="entry name" value="ARM repeat"/>
    <property type="match status" value="2"/>
</dbReference>
<reference evidence="6 7" key="1">
    <citation type="submission" date="2012-04" db="EMBL/GenBank/DDBJ databases">
        <title>The Genome Sequence of Saprolegnia declina VS20.</title>
        <authorList>
            <consortium name="The Broad Institute Genome Sequencing Platform"/>
            <person name="Russ C."/>
            <person name="Nusbaum C."/>
            <person name="Tyler B."/>
            <person name="van West P."/>
            <person name="Dieguez-Uribeondo J."/>
            <person name="de Bruijn I."/>
            <person name="Tripathy S."/>
            <person name="Jiang R."/>
            <person name="Young S.K."/>
            <person name="Zeng Q."/>
            <person name="Gargeya S."/>
            <person name="Fitzgerald M."/>
            <person name="Haas B."/>
            <person name="Abouelleil A."/>
            <person name="Alvarado L."/>
            <person name="Arachchi H.M."/>
            <person name="Berlin A."/>
            <person name="Chapman S.B."/>
            <person name="Goldberg J."/>
            <person name="Griggs A."/>
            <person name="Gujja S."/>
            <person name="Hansen M."/>
            <person name="Howarth C."/>
            <person name="Imamovic A."/>
            <person name="Larimer J."/>
            <person name="McCowen C."/>
            <person name="Montmayeur A."/>
            <person name="Murphy C."/>
            <person name="Neiman D."/>
            <person name="Pearson M."/>
            <person name="Priest M."/>
            <person name="Roberts A."/>
            <person name="Saif S."/>
            <person name="Shea T."/>
            <person name="Sisk P."/>
            <person name="Sykes S."/>
            <person name="Wortman J."/>
            <person name="Nusbaum C."/>
            <person name="Birren B."/>
        </authorList>
    </citation>
    <scope>NUCLEOTIDE SEQUENCE [LARGE SCALE GENOMIC DNA]</scope>
    <source>
        <strain evidence="6 7">VS20</strain>
    </source>
</reference>
<gene>
    <name evidence="6" type="ORF">SDRG_01262</name>
</gene>
<dbReference type="Pfam" id="PF20416">
    <property type="entry name" value="UTP20"/>
    <property type="match status" value="1"/>
</dbReference>
<proteinExistence type="predicted"/>
<dbReference type="PANTHER" id="PTHR17695">
    <property type="entry name" value="SMALL SUBUNIT PROCESSOME COMPONENT 20 HOMOLOG"/>
    <property type="match status" value="1"/>
</dbReference>
<dbReference type="PROSITE" id="PS50077">
    <property type="entry name" value="HEAT_REPEAT"/>
    <property type="match status" value="1"/>
</dbReference>
<organism evidence="6 7">
    <name type="scientific">Saprolegnia diclina (strain VS20)</name>
    <dbReference type="NCBI Taxonomy" id="1156394"/>
    <lineage>
        <taxon>Eukaryota</taxon>
        <taxon>Sar</taxon>
        <taxon>Stramenopiles</taxon>
        <taxon>Oomycota</taxon>
        <taxon>Saprolegniomycetes</taxon>
        <taxon>Saprolegniales</taxon>
        <taxon>Saprolegniaceae</taxon>
        <taxon>Saprolegnia</taxon>
    </lineage>
</organism>
<dbReference type="Pfam" id="PF07539">
    <property type="entry name" value="UTP20_N"/>
    <property type="match status" value="1"/>
</dbReference>
<evidence type="ECO:0000256" key="2">
    <source>
        <dbReference type="SAM" id="MobiDB-lite"/>
    </source>
</evidence>
<dbReference type="Pfam" id="PF23099">
    <property type="entry name" value="UTP20_C"/>
    <property type="match status" value="1"/>
</dbReference>
<feature type="repeat" description="HEAT" evidence="1">
    <location>
        <begin position="2345"/>
        <end position="2380"/>
    </location>
</feature>
<feature type="region of interest" description="Disordered" evidence="2">
    <location>
        <begin position="2740"/>
        <end position="2784"/>
    </location>
</feature>
<dbReference type="InterPro" id="IPR011430">
    <property type="entry name" value="UTP20_N"/>
</dbReference>
<dbReference type="Proteomes" id="UP000030762">
    <property type="component" value="Unassembled WGS sequence"/>
</dbReference>
<dbReference type="InParanoid" id="T0SEE7"/>
<dbReference type="InterPro" id="IPR011989">
    <property type="entry name" value="ARM-like"/>
</dbReference>
<dbReference type="eggNOG" id="KOG1823">
    <property type="taxonomic scope" value="Eukaryota"/>
</dbReference>
<dbReference type="GO" id="GO:0030686">
    <property type="term" value="C:90S preribosome"/>
    <property type="evidence" value="ECO:0007669"/>
    <property type="project" value="TreeGrafter"/>
</dbReference>
<evidence type="ECO:0000259" key="5">
    <source>
        <dbReference type="Pfam" id="PF23099"/>
    </source>
</evidence>
<dbReference type="GO" id="GO:0032040">
    <property type="term" value="C:small-subunit processome"/>
    <property type="evidence" value="ECO:0007669"/>
    <property type="project" value="TreeGrafter"/>
</dbReference>
<dbReference type="GeneID" id="19941989"/>
<dbReference type="InterPro" id="IPR016024">
    <property type="entry name" value="ARM-type_fold"/>
</dbReference>
<keyword evidence="7" id="KW-1185">Reference proteome</keyword>
<evidence type="ECO:0000259" key="4">
    <source>
        <dbReference type="Pfam" id="PF20416"/>
    </source>
</evidence>
<dbReference type="InterPro" id="IPR021133">
    <property type="entry name" value="HEAT_type_2"/>
</dbReference>
<feature type="domain" description="U3 small nucleolar RNA-associated protein 20 C-terminal" evidence="5">
    <location>
        <begin position="2462"/>
        <end position="2756"/>
    </location>
</feature>
<feature type="compositionally biased region" description="Acidic residues" evidence="2">
    <location>
        <begin position="1154"/>
        <end position="1174"/>
    </location>
</feature>
<dbReference type="VEuPathDB" id="FungiDB:SDRG_01262"/>
<dbReference type="PANTHER" id="PTHR17695:SF11">
    <property type="entry name" value="SMALL SUBUNIT PROCESSOME COMPONENT 20 HOMOLOG"/>
    <property type="match status" value="1"/>
</dbReference>
<dbReference type="RefSeq" id="XP_008605001.1">
    <property type="nucleotide sequence ID" value="XM_008606779.1"/>
</dbReference>